<keyword evidence="2" id="KW-1185">Reference proteome</keyword>
<dbReference type="Proteomes" id="UP001162992">
    <property type="component" value="Chromosome 19"/>
</dbReference>
<gene>
    <name evidence="1" type="ORF">O6H91_19G019300</name>
</gene>
<evidence type="ECO:0000313" key="2">
    <source>
        <dbReference type="Proteomes" id="UP001162992"/>
    </source>
</evidence>
<comment type="caution">
    <text evidence="1">The sequence shown here is derived from an EMBL/GenBank/DDBJ whole genome shotgun (WGS) entry which is preliminary data.</text>
</comment>
<protein>
    <submittedName>
        <fullName evidence="1">Uncharacterized protein</fullName>
    </submittedName>
</protein>
<dbReference type="EMBL" id="CM055110">
    <property type="protein sequence ID" value="KAJ7520716.1"/>
    <property type="molecule type" value="Genomic_DNA"/>
</dbReference>
<proteinExistence type="predicted"/>
<name>A0ACC2AT60_DIPCM</name>
<sequence length="519" mass="55693">MGTGQSKEEQLYQAAQLGNHQLVKSLRRDGASLEWIDKEGRTPLILACTRAELFDMVMTLLNLGANLNAYRPGAHGGFPLHHAAKRGLDKTVVLLLMRGADPLSVNDDGQTPLDMARLRGHLSVVHIIEDRICLFSGALRELSGPTLLEALAPQWVTKKVWAVVLPAESCSRRRPPRYELAIYQSHTVPQPRTVVSLAKADVEEPKYNLSDPVLIIIERSTKSRYKFLSEKEGDKTQLERLYKACRGIPQFDAPEELVSQGGTAVEVQPPDPPNAGQGAEVIPEDVALAMAIHASLQSASSGVALPAAAQGSLEDNYNKGWANLPEGGCNGWGPPDLKKPEEKSNYGGWADDGQSTHNGWGSSEAGPSMVYVPTNTHSNVSGGVCTAAASVPSAQAELSCTVVSPPNDTPPSAPPLPSEYVPSGTDDSYPIRYPSIDTSPVELNYSLVDLSKSPAIKENADEKAASVCVVCWDSPAEAVCIPCGHLAGCMECISEIKAKQWGCPVCRTTIDQVVKVYTV</sequence>
<accession>A0ACC2AT60</accession>
<evidence type="ECO:0000313" key="1">
    <source>
        <dbReference type="EMBL" id="KAJ7520716.1"/>
    </source>
</evidence>
<organism evidence="1 2">
    <name type="scientific">Diphasiastrum complanatum</name>
    <name type="common">Issler's clubmoss</name>
    <name type="synonym">Lycopodium complanatum</name>
    <dbReference type="NCBI Taxonomy" id="34168"/>
    <lineage>
        <taxon>Eukaryota</taxon>
        <taxon>Viridiplantae</taxon>
        <taxon>Streptophyta</taxon>
        <taxon>Embryophyta</taxon>
        <taxon>Tracheophyta</taxon>
        <taxon>Lycopodiopsida</taxon>
        <taxon>Lycopodiales</taxon>
        <taxon>Lycopodiaceae</taxon>
        <taxon>Lycopodioideae</taxon>
        <taxon>Diphasiastrum</taxon>
    </lineage>
</organism>
<reference evidence="2" key="1">
    <citation type="journal article" date="2024" name="Proc. Natl. Acad. Sci. U.S.A.">
        <title>Extraordinary preservation of gene collinearity over three hundred million years revealed in homosporous lycophytes.</title>
        <authorList>
            <person name="Li C."/>
            <person name="Wickell D."/>
            <person name="Kuo L.Y."/>
            <person name="Chen X."/>
            <person name="Nie B."/>
            <person name="Liao X."/>
            <person name="Peng D."/>
            <person name="Ji J."/>
            <person name="Jenkins J."/>
            <person name="Williams M."/>
            <person name="Shu S."/>
            <person name="Plott C."/>
            <person name="Barry K."/>
            <person name="Rajasekar S."/>
            <person name="Grimwood J."/>
            <person name="Han X."/>
            <person name="Sun S."/>
            <person name="Hou Z."/>
            <person name="He W."/>
            <person name="Dai G."/>
            <person name="Sun C."/>
            <person name="Schmutz J."/>
            <person name="Leebens-Mack J.H."/>
            <person name="Li F.W."/>
            <person name="Wang L."/>
        </authorList>
    </citation>
    <scope>NUCLEOTIDE SEQUENCE [LARGE SCALE GENOMIC DNA]</scope>
    <source>
        <strain evidence="2">cv. PW_Plant_1</strain>
    </source>
</reference>